<evidence type="ECO:0000313" key="1">
    <source>
        <dbReference type="EMBL" id="MFC3166572.1"/>
    </source>
</evidence>
<reference evidence="2" key="1">
    <citation type="journal article" date="2019" name="Int. J. Syst. Evol. Microbiol.">
        <title>The Global Catalogue of Microorganisms (GCM) 10K type strain sequencing project: providing services to taxonomists for standard genome sequencing and annotation.</title>
        <authorList>
            <consortium name="The Broad Institute Genomics Platform"/>
            <consortium name="The Broad Institute Genome Sequencing Center for Infectious Disease"/>
            <person name="Wu L."/>
            <person name="Ma J."/>
        </authorList>
    </citation>
    <scope>NUCLEOTIDE SEQUENCE [LARGE SCALE GENOMIC DNA]</scope>
    <source>
        <strain evidence="2">KCTC 52239</strain>
    </source>
</reference>
<keyword evidence="2" id="KW-1185">Reference proteome</keyword>
<comment type="caution">
    <text evidence="1">The sequence shown here is derived from an EMBL/GenBank/DDBJ whole genome shotgun (WGS) entry which is preliminary data.</text>
</comment>
<accession>A0ABV7I7H6</accession>
<proteinExistence type="predicted"/>
<name>A0ABV7I7H6_9RHOB</name>
<dbReference type="EMBL" id="JBHRTE010000003">
    <property type="protein sequence ID" value="MFC3166572.1"/>
    <property type="molecule type" value="Genomic_DNA"/>
</dbReference>
<gene>
    <name evidence="1" type="ORF">ACFOD7_00730</name>
</gene>
<protein>
    <submittedName>
        <fullName evidence="1">Uncharacterized protein</fullName>
    </submittedName>
</protein>
<sequence>MIRHLAVLALLAAPVQAQQIDVKPYGDAERVDAIAEPWEDNIATYANGDIRLALLDMVEPAGGALKLVVISPPRDELGFRQCRVIGADGMGFYGLDFAARQANYHPQRGLTLTMPAKHHTDLAPKGGDYRLSVTIDQQSGRITTEVRK</sequence>
<dbReference type="RefSeq" id="WP_207467290.1">
    <property type="nucleotide sequence ID" value="NZ_JAFNAW010000014.1"/>
</dbReference>
<organism evidence="1 2">
    <name type="scientific">Paracoccus fontiphilus</name>
    <dbReference type="NCBI Taxonomy" id="1815556"/>
    <lineage>
        <taxon>Bacteria</taxon>
        <taxon>Pseudomonadati</taxon>
        <taxon>Pseudomonadota</taxon>
        <taxon>Alphaproteobacteria</taxon>
        <taxon>Rhodobacterales</taxon>
        <taxon>Paracoccaceae</taxon>
        <taxon>Paracoccus</taxon>
    </lineage>
</organism>
<dbReference type="Proteomes" id="UP001595557">
    <property type="component" value="Unassembled WGS sequence"/>
</dbReference>
<evidence type="ECO:0000313" key="2">
    <source>
        <dbReference type="Proteomes" id="UP001595557"/>
    </source>
</evidence>